<name>A0ABN7STV8_OIKDI</name>
<accession>A0ABN7STV8</accession>
<keyword evidence="3" id="KW-1185">Reference proteome</keyword>
<evidence type="ECO:0000313" key="3">
    <source>
        <dbReference type="Proteomes" id="UP001158576"/>
    </source>
</evidence>
<gene>
    <name evidence="2" type="ORF">OKIOD_LOCUS11543</name>
</gene>
<feature type="region of interest" description="Disordered" evidence="1">
    <location>
        <begin position="42"/>
        <end position="107"/>
    </location>
</feature>
<feature type="compositionally biased region" description="Low complexity" evidence="1">
    <location>
        <begin position="79"/>
        <end position="104"/>
    </location>
</feature>
<evidence type="ECO:0000313" key="2">
    <source>
        <dbReference type="EMBL" id="CAG5106295.1"/>
    </source>
</evidence>
<organism evidence="2 3">
    <name type="scientific">Oikopleura dioica</name>
    <name type="common">Tunicate</name>
    <dbReference type="NCBI Taxonomy" id="34765"/>
    <lineage>
        <taxon>Eukaryota</taxon>
        <taxon>Metazoa</taxon>
        <taxon>Chordata</taxon>
        <taxon>Tunicata</taxon>
        <taxon>Appendicularia</taxon>
        <taxon>Copelata</taxon>
        <taxon>Oikopleuridae</taxon>
        <taxon>Oikopleura</taxon>
    </lineage>
</organism>
<protein>
    <submittedName>
        <fullName evidence="2">Oidioi.mRNA.OKI2018_I69.chr1.g2778.t1.cds</fullName>
    </submittedName>
</protein>
<reference evidence="2 3" key="1">
    <citation type="submission" date="2021-04" db="EMBL/GenBank/DDBJ databases">
        <authorList>
            <person name="Bliznina A."/>
        </authorList>
    </citation>
    <scope>NUCLEOTIDE SEQUENCE [LARGE SCALE GENOMIC DNA]</scope>
</reference>
<dbReference type="EMBL" id="OU015566">
    <property type="protein sequence ID" value="CAG5106295.1"/>
    <property type="molecule type" value="Genomic_DNA"/>
</dbReference>
<dbReference type="Proteomes" id="UP001158576">
    <property type="component" value="Chromosome 1"/>
</dbReference>
<feature type="compositionally biased region" description="Basic and acidic residues" evidence="1">
    <location>
        <begin position="42"/>
        <end position="58"/>
    </location>
</feature>
<proteinExistence type="predicted"/>
<sequence length="159" mass="17770">MAHSNAQRCMCSCGCDCKEKLTQYLANFDRWLARKIFGLRKSERGKNQDGKNDDHSEGSDGGSDDSGRENEEDSDDAIDNALDSISDLSSDGADSDSSGSANSNQLKIFLDSSEEERLSHELGDFYEEAYLRDDDLEEELQFDMAMIEDEEAVIYNGYC</sequence>
<evidence type="ECO:0000256" key="1">
    <source>
        <dbReference type="SAM" id="MobiDB-lite"/>
    </source>
</evidence>